<keyword evidence="3" id="KW-0547">Nucleotide-binding</keyword>
<dbReference type="PANTHER" id="PTHR47969">
    <property type="entry name" value="CHROMOSOME-ASSOCIATED KINESIN KIF4A-RELATED"/>
    <property type="match status" value="1"/>
</dbReference>
<feature type="non-terminal residue" evidence="9">
    <location>
        <position position="96"/>
    </location>
</feature>
<dbReference type="EMBL" id="KK106474">
    <property type="protein sequence ID" value="KIY91621.1"/>
    <property type="molecule type" value="Genomic_DNA"/>
</dbReference>
<dbReference type="InterPro" id="IPR036961">
    <property type="entry name" value="Kinesin_motor_dom_sf"/>
</dbReference>
<evidence type="ECO:0000256" key="6">
    <source>
        <dbReference type="ARBA" id="ARBA00023175"/>
    </source>
</evidence>
<keyword evidence="10" id="KW-1185">Reference proteome</keyword>
<keyword evidence="4" id="KW-0067">ATP-binding</keyword>
<dbReference type="RefSeq" id="XP_013890641.1">
    <property type="nucleotide sequence ID" value="XM_014035187.1"/>
</dbReference>
<dbReference type="KEGG" id="mng:MNEG_16343"/>
<dbReference type="PROSITE" id="PS50067">
    <property type="entry name" value="KINESIN_MOTOR_2"/>
    <property type="match status" value="1"/>
</dbReference>
<comment type="caution">
    <text evidence="7">Lacks conserved residue(s) required for the propagation of feature annotation.</text>
</comment>
<keyword evidence="5" id="KW-0175">Coiled coil</keyword>
<evidence type="ECO:0000256" key="1">
    <source>
        <dbReference type="ARBA" id="ARBA00004496"/>
    </source>
</evidence>
<dbReference type="GeneID" id="25734093"/>
<dbReference type="InterPro" id="IPR001752">
    <property type="entry name" value="Kinesin_motor_dom"/>
</dbReference>
<dbReference type="GO" id="GO:0051231">
    <property type="term" value="P:spindle elongation"/>
    <property type="evidence" value="ECO:0007669"/>
    <property type="project" value="TreeGrafter"/>
</dbReference>
<evidence type="ECO:0000259" key="8">
    <source>
        <dbReference type="PROSITE" id="PS50067"/>
    </source>
</evidence>
<sequence length="96" mass="10753">MAAVGETKLVDLNGIQVCVRVRPLNDRERNEGLRSCVTFDEPSRQVVLQAVDKETLMQLRGCTAKGFAFDRRFGVDQTSDDIYDNCVAGLVENLFK</sequence>
<evidence type="ECO:0000256" key="4">
    <source>
        <dbReference type="ARBA" id="ARBA00022840"/>
    </source>
</evidence>
<dbReference type="GO" id="GO:0007052">
    <property type="term" value="P:mitotic spindle organization"/>
    <property type="evidence" value="ECO:0007669"/>
    <property type="project" value="TreeGrafter"/>
</dbReference>
<dbReference type="PANTHER" id="PTHR47969:SF15">
    <property type="entry name" value="CHROMOSOME-ASSOCIATED KINESIN KIF4A-RELATED"/>
    <property type="match status" value="1"/>
</dbReference>
<dbReference type="GO" id="GO:0008017">
    <property type="term" value="F:microtubule binding"/>
    <property type="evidence" value="ECO:0007669"/>
    <property type="project" value="InterPro"/>
</dbReference>
<dbReference type="OrthoDB" id="3176171at2759"/>
<comment type="similarity">
    <text evidence="7">Belongs to the TRAFAC class myosin-kinesin ATPase superfamily. Kinesin family.</text>
</comment>
<protein>
    <submittedName>
        <fullName evidence="9">Kinesin family protein</fullName>
    </submittedName>
</protein>
<dbReference type="AlphaFoldDB" id="A0A0D2LNR7"/>
<evidence type="ECO:0000256" key="5">
    <source>
        <dbReference type="ARBA" id="ARBA00023054"/>
    </source>
</evidence>
<dbReference type="GO" id="GO:0003777">
    <property type="term" value="F:microtubule motor activity"/>
    <property type="evidence" value="ECO:0007669"/>
    <property type="project" value="InterPro"/>
</dbReference>
<evidence type="ECO:0000256" key="3">
    <source>
        <dbReference type="ARBA" id="ARBA00022741"/>
    </source>
</evidence>
<dbReference type="GO" id="GO:0005737">
    <property type="term" value="C:cytoplasm"/>
    <property type="evidence" value="ECO:0007669"/>
    <property type="project" value="UniProtKB-SubCell"/>
</dbReference>
<keyword evidence="6" id="KW-0505">Motor protein</keyword>
<organism evidence="9 10">
    <name type="scientific">Monoraphidium neglectum</name>
    <dbReference type="NCBI Taxonomy" id="145388"/>
    <lineage>
        <taxon>Eukaryota</taxon>
        <taxon>Viridiplantae</taxon>
        <taxon>Chlorophyta</taxon>
        <taxon>core chlorophytes</taxon>
        <taxon>Chlorophyceae</taxon>
        <taxon>CS clade</taxon>
        <taxon>Sphaeropleales</taxon>
        <taxon>Selenastraceae</taxon>
        <taxon>Monoraphidium</taxon>
    </lineage>
</organism>
<evidence type="ECO:0000256" key="7">
    <source>
        <dbReference type="PROSITE-ProRule" id="PRU00283"/>
    </source>
</evidence>
<dbReference type="SUPFAM" id="SSF52540">
    <property type="entry name" value="P-loop containing nucleoside triphosphate hydrolases"/>
    <property type="match status" value="1"/>
</dbReference>
<name>A0A0D2LNR7_9CHLO</name>
<comment type="subcellular location">
    <subcellularLocation>
        <location evidence="1">Cytoplasm</location>
    </subcellularLocation>
</comment>
<feature type="domain" description="Kinesin motor" evidence="8">
    <location>
        <begin position="14"/>
        <end position="96"/>
    </location>
</feature>
<reference evidence="9 10" key="1">
    <citation type="journal article" date="2013" name="BMC Genomics">
        <title>Reconstruction of the lipid metabolism for the microalga Monoraphidium neglectum from its genome sequence reveals characteristics suitable for biofuel production.</title>
        <authorList>
            <person name="Bogen C."/>
            <person name="Al-Dilaimi A."/>
            <person name="Albersmeier A."/>
            <person name="Wichmann J."/>
            <person name="Grundmann M."/>
            <person name="Rupp O."/>
            <person name="Lauersen K.J."/>
            <person name="Blifernez-Klassen O."/>
            <person name="Kalinowski J."/>
            <person name="Goesmann A."/>
            <person name="Mussgnug J.H."/>
            <person name="Kruse O."/>
        </authorList>
    </citation>
    <scope>NUCLEOTIDE SEQUENCE [LARGE SCALE GENOMIC DNA]</scope>
    <source>
        <strain evidence="9 10">SAG 48.87</strain>
    </source>
</reference>
<dbReference type="GO" id="GO:0007018">
    <property type="term" value="P:microtubule-based movement"/>
    <property type="evidence" value="ECO:0007669"/>
    <property type="project" value="InterPro"/>
</dbReference>
<accession>A0A0D2LNR7</accession>
<dbReference type="InterPro" id="IPR027640">
    <property type="entry name" value="Kinesin-like_fam"/>
</dbReference>
<proteinExistence type="inferred from homology"/>
<dbReference type="GO" id="GO:0005524">
    <property type="term" value="F:ATP binding"/>
    <property type="evidence" value="ECO:0007669"/>
    <property type="project" value="UniProtKB-KW"/>
</dbReference>
<dbReference type="GO" id="GO:0005875">
    <property type="term" value="C:microtubule associated complex"/>
    <property type="evidence" value="ECO:0007669"/>
    <property type="project" value="TreeGrafter"/>
</dbReference>
<keyword evidence="2" id="KW-0963">Cytoplasm</keyword>
<dbReference type="Gene3D" id="3.40.850.10">
    <property type="entry name" value="Kinesin motor domain"/>
    <property type="match status" value="1"/>
</dbReference>
<evidence type="ECO:0000313" key="9">
    <source>
        <dbReference type="EMBL" id="KIY91621.1"/>
    </source>
</evidence>
<dbReference type="InterPro" id="IPR027417">
    <property type="entry name" value="P-loop_NTPase"/>
</dbReference>
<evidence type="ECO:0000313" key="10">
    <source>
        <dbReference type="Proteomes" id="UP000054498"/>
    </source>
</evidence>
<dbReference type="Proteomes" id="UP000054498">
    <property type="component" value="Unassembled WGS sequence"/>
</dbReference>
<evidence type="ECO:0000256" key="2">
    <source>
        <dbReference type="ARBA" id="ARBA00022490"/>
    </source>
</evidence>
<gene>
    <name evidence="9" type="ORF">MNEG_16343</name>
</gene>